<protein>
    <submittedName>
        <fullName evidence="2">Uncharacterized protein</fullName>
    </submittedName>
</protein>
<dbReference type="AlphaFoldDB" id="A0A4T0X614"/>
<dbReference type="EMBL" id="SELW01000097">
    <property type="protein sequence ID" value="TID30879.1"/>
    <property type="molecule type" value="Genomic_DNA"/>
</dbReference>
<gene>
    <name evidence="2" type="ORF">CANINC_000527</name>
</gene>
<feature type="region of interest" description="Disordered" evidence="1">
    <location>
        <begin position="185"/>
        <end position="229"/>
    </location>
</feature>
<evidence type="ECO:0000256" key="1">
    <source>
        <dbReference type="SAM" id="MobiDB-lite"/>
    </source>
</evidence>
<evidence type="ECO:0000313" key="3">
    <source>
        <dbReference type="Proteomes" id="UP000307173"/>
    </source>
</evidence>
<name>A0A4T0X614_9ASCO</name>
<accession>A0A4T0X614</accession>
<evidence type="ECO:0000313" key="2">
    <source>
        <dbReference type="EMBL" id="TID30879.1"/>
    </source>
</evidence>
<dbReference type="Proteomes" id="UP000307173">
    <property type="component" value="Unassembled WGS sequence"/>
</dbReference>
<sequence>MPFFFRKYPDHIFQFHDIINSEVYRSFERNIIAESDFRNKFHRIRSSSFSMSSESEGKSCSIFPTGPENQLKSLEKTIVEYFGKLEQRLSEVETVMRRSPQYLSDSEEYNNSLKEHALRIAKQVAISHKFQIEKDSRKHQMAIRKYNSAINSRLEATTEQLQKLGASAKTNTAILVDSINHATRKKRKRTSSLCQDSSFQLQQNDTPQDTFSEEDFKKSSYTSNDKSSDVREVNLKRSFQETKSLQETVSNVPSKVGDSSQVNTFGYLIWISSNKRKKIV</sequence>
<reference evidence="2 3" key="1">
    <citation type="journal article" date="2019" name="Front. Genet.">
        <title>Whole-Genome Sequencing of the Opportunistic Yeast Pathogen Candida inconspicua Uncovers Its Hybrid Origin.</title>
        <authorList>
            <person name="Mixao V."/>
            <person name="Hansen A.P."/>
            <person name="Saus E."/>
            <person name="Boekhout T."/>
            <person name="Lass-Florl C."/>
            <person name="Gabaldon T."/>
        </authorList>
    </citation>
    <scope>NUCLEOTIDE SEQUENCE [LARGE SCALE GENOMIC DNA]</scope>
    <source>
        <strain evidence="2 3">CBS 180</strain>
    </source>
</reference>
<feature type="compositionally biased region" description="Polar residues" evidence="1">
    <location>
        <begin position="191"/>
        <end position="210"/>
    </location>
</feature>
<comment type="caution">
    <text evidence="2">The sequence shown here is derived from an EMBL/GenBank/DDBJ whole genome shotgun (WGS) entry which is preliminary data.</text>
</comment>
<keyword evidence="3" id="KW-1185">Reference proteome</keyword>
<organism evidence="2 3">
    <name type="scientific">Pichia inconspicua</name>
    <dbReference type="NCBI Taxonomy" id="52247"/>
    <lineage>
        <taxon>Eukaryota</taxon>
        <taxon>Fungi</taxon>
        <taxon>Dikarya</taxon>
        <taxon>Ascomycota</taxon>
        <taxon>Saccharomycotina</taxon>
        <taxon>Pichiomycetes</taxon>
        <taxon>Pichiales</taxon>
        <taxon>Pichiaceae</taxon>
        <taxon>Pichia</taxon>
    </lineage>
</organism>
<proteinExistence type="predicted"/>